<dbReference type="OrthoDB" id="121651at2"/>
<dbReference type="Proteomes" id="UP000295210">
    <property type="component" value="Unassembled WGS sequence"/>
</dbReference>
<reference evidence="2 3" key="1">
    <citation type="submission" date="2019-03" db="EMBL/GenBank/DDBJ databases">
        <title>Genomic Encyclopedia of Type Strains, Phase IV (KMG-IV): sequencing the most valuable type-strain genomes for metagenomic binning, comparative biology and taxonomic classification.</title>
        <authorList>
            <person name="Goeker M."/>
        </authorList>
    </citation>
    <scope>NUCLEOTIDE SEQUENCE [LARGE SCALE GENOMIC DNA]</scope>
    <source>
        <strain evidence="2 3">DSM 103428</strain>
    </source>
</reference>
<name>A0A4R1LAM9_9BACT</name>
<feature type="transmembrane region" description="Helical" evidence="1">
    <location>
        <begin position="233"/>
        <end position="251"/>
    </location>
</feature>
<evidence type="ECO:0000313" key="2">
    <source>
        <dbReference type="EMBL" id="TCK75362.1"/>
    </source>
</evidence>
<feature type="transmembrane region" description="Helical" evidence="1">
    <location>
        <begin position="173"/>
        <end position="192"/>
    </location>
</feature>
<feature type="transmembrane region" description="Helical" evidence="1">
    <location>
        <begin position="208"/>
        <end position="226"/>
    </location>
</feature>
<dbReference type="EMBL" id="SMGK01000001">
    <property type="protein sequence ID" value="TCK75362.1"/>
    <property type="molecule type" value="Genomic_DNA"/>
</dbReference>
<protein>
    <recommendedName>
        <fullName evidence="4">4-hydroxybenzoate polyprenyltransferase</fullName>
    </recommendedName>
</protein>
<dbReference type="RefSeq" id="WP_131991060.1">
    <property type="nucleotide sequence ID" value="NZ_SMGK01000001.1"/>
</dbReference>
<keyword evidence="1" id="KW-0812">Transmembrane</keyword>
<proteinExistence type="predicted"/>
<comment type="caution">
    <text evidence="2">The sequence shown here is derived from an EMBL/GenBank/DDBJ whole genome shotgun (WGS) entry which is preliminary data.</text>
</comment>
<evidence type="ECO:0000313" key="3">
    <source>
        <dbReference type="Proteomes" id="UP000295210"/>
    </source>
</evidence>
<accession>A0A4R1LAM9</accession>
<evidence type="ECO:0000256" key="1">
    <source>
        <dbReference type="SAM" id="Phobius"/>
    </source>
</evidence>
<feature type="transmembrane region" description="Helical" evidence="1">
    <location>
        <begin position="120"/>
        <end position="136"/>
    </location>
</feature>
<keyword evidence="3" id="KW-1185">Reference proteome</keyword>
<dbReference type="AlphaFoldDB" id="A0A4R1LAM9"/>
<evidence type="ECO:0008006" key="4">
    <source>
        <dbReference type="Google" id="ProtNLM"/>
    </source>
</evidence>
<sequence>MNRSTASPLGWLTSIPVYWHLLSLDAPTVAALWCWSMARACGIALPAGAPLLLALGTWLVYVADRLLDGLPGAHAAHLRARHHFYARHRLPFLILGATGALLLLWLVFTRMAPLVRREDTAVFLVALVYFILVHTQSAAVEGLLSKELAVGALFATATAVPVWARLGSAHTALVPLVVLFAALCWLNCAAINKWEQPLDAPLRFAERHLPLVCGILAAVAIVLAAGSHSSRHLLLALAAAAALLALLDRSHTKLSPMFLRVAADAALLTPLLILPWLR</sequence>
<feature type="transmembrane region" description="Helical" evidence="1">
    <location>
        <begin position="42"/>
        <end position="61"/>
    </location>
</feature>
<feature type="transmembrane region" description="Helical" evidence="1">
    <location>
        <begin position="90"/>
        <end position="108"/>
    </location>
</feature>
<gene>
    <name evidence="2" type="ORF">C7378_0345</name>
</gene>
<keyword evidence="1" id="KW-0472">Membrane</keyword>
<keyword evidence="1" id="KW-1133">Transmembrane helix</keyword>
<feature type="transmembrane region" description="Helical" evidence="1">
    <location>
        <begin position="17"/>
        <end position="35"/>
    </location>
</feature>
<organism evidence="2 3">
    <name type="scientific">Acidipila rosea</name>
    <dbReference type="NCBI Taxonomy" id="768535"/>
    <lineage>
        <taxon>Bacteria</taxon>
        <taxon>Pseudomonadati</taxon>
        <taxon>Acidobacteriota</taxon>
        <taxon>Terriglobia</taxon>
        <taxon>Terriglobales</taxon>
        <taxon>Acidobacteriaceae</taxon>
        <taxon>Acidipila</taxon>
    </lineage>
</organism>